<dbReference type="InterPro" id="IPR001048">
    <property type="entry name" value="Asp/Glu/Uridylate_kinase"/>
</dbReference>
<dbReference type="Proteomes" id="UP000316541">
    <property type="component" value="Unassembled WGS sequence"/>
</dbReference>
<evidence type="ECO:0000259" key="5">
    <source>
        <dbReference type="Pfam" id="PF00696"/>
    </source>
</evidence>
<dbReference type="PRINTS" id="PR01469">
    <property type="entry name" value="CARBMTKINASE"/>
</dbReference>
<keyword evidence="3 4" id="KW-0418">Kinase</keyword>
<proteinExistence type="inferred from homology"/>
<organism evidence="6 7">
    <name type="scientific">Microbispora hainanensis</name>
    <dbReference type="NCBI Taxonomy" id="568844"/>
    <lineage>
        <taxon>Bacteria</taxon>
        <taxon>Bacillati</taxon>
        <taxon>Actinomycetota</taxon>
        <taxon>Actinomycetes</taxon>
        <taxon>Streptosporangiales</taxon>
        <taxon>Streptosporangiaceae</taxon>
        <taxon>Microbispora</taxon>
    </lineage>
</organism>
<dbReference type="AlphaFoldDB" id="A0A544YQJ9"/>
<dbReference type="GO" id="GO:0019546">
    <property type="term" value="P:L-arginine deiminase pathway"/>
    <property type="evidence" value="ECO:0007669"/>
    <property type="project" value="TreeGrafter"/>
</dbReference>
<reference evidence="6 7" key="1">
    <citation type="submission" date="2019-07" db="EMBL/GenBank/DDBJ databases">
        <title>Microbispora hainanensis DSM 45428.</title>
        <authorList>
            <person name="Thawai C."/>
        </authorList>
    </citation>
    <scope>NUCLEOTIDE SEQUENCE [LARGE SCALE GENOMIC DNA]</scope>
    <source>
        <strain evidence="6 7">DSM 45428</strain>
    </source>
</reference>
<accession>A0A544YQJ9</accession>
<protein>
    <recommendedName>
        <fullName evidence="4">Carbamate kinase</fullName>
    </recommendedName>
</protein>
<evidence type="ECO:0000256" key="3">
    <source>
        <dbReference type="ARBA" id="ARBA00022777"/>
    </source>
</evidence>
<dbReference type="PIRSF" id="PIRSF000723">
    <property type="entry name" value="Carbamate_kin"/>
    <property type="match status" value="1"/>
</dbReference>
<gene>
    <name evidence="6" type="ORF">FLX08_22040</name>
</gene>
<evidence type="ECO:0000256" key="4">
    <source>
        <dbReference type="PIRNR" id="PIRNR000723"/>
    </source>
</evidence>
<dbReference type="Pfam" id="PF00696">
    <property type="entry name" value="AA_kinase"/>
    <property type="match status" value="1"/>
</dbReference>
<dbReference type="GO" id="GO:0005829">
    <property type="term" value="C:cytosol"/>
    <property type="evidence" value="ECO:0007669"/>
    <property type="project" value="TreeGrafter"/>
</dbReference>
<evidence type="ECO:0000313" key="6">
    <source>
        <dbReference type="EMBL" id="TQS19060.1"/>
    </source>
</evidence>
<dbReference type="EMBL" id="VIRM01000027">
    <property type="protein sequence ID" value="TQS19060.1"/>
    <property type="molecule type" value="Genomic_DNA"/>
</dbReference>
<evidence type="ECO:0000313" key="7">
    <source>
        <dbReference type="Proteomes" id="UP000316541"/>
    </source>
</evidence>
<keyword evidence="2 4" id="KW-0808">Transferase</keyword>
<dbReference type="PANTHER" id="PTHR30409:SF1">
    <property type="entry name" value="CARBAMATE KINASE-RELATED"/>
    <property type="match status" value="1"/>
</dbReference>
<dbReference type="Gene3D" id="3.40.1160.10">
    <property type="entry name" value="Acetylglutamate kinase-like"/>
    <property type="match status" value="1"/>
</dbReference>
<dbReference type="InterPro" id="IPR003964">
    <property type="entry name" value="Carb_kinase"/>
</dbReference>
<dbReference type="GO" id="GO:0008804">
    <property type="term" value="F:carbamate kinase activity"/>
    <property type="evidence" value="ECO:0007669"/>
    <property type="project" value="InterPro"/>
</dbReference>
<sequence length="317" mass="32742">MNHVAVVALGGNALTRADQEGTSEQIESNAIQMATGIADLYRAGWRVVVVHGNGPQVGNLSIQQEGGGDLVPPQPLHILNAMSEGQLGSVLVRAIDSILGPGTAVAVISHMTVDRGDPAFQTPVKPIGPFFTEAQALALSGQRGWDMREDAGRGYRRVVASPLPIEMLESSAVETLLAADKIVLAAGGGGVAVSREGGRYQGVDAVIDKDSAAARLARSVGAGAMIMVTGVDAVSIDFGTPQARVVHEMPLAIAQKYLAEGQFPPGSMGPKMQAAIEFVRDSGGTAVITCAEHMLGALDPSTGIGTRIIPEPVESIV</sequence>
<dbReference type="RefSeq" id="WP_142620818.1">
    <property type="nucleotide sequence ID" value="NZ_VIRM01000027.1"/>
</dbReference>
<dbReference type="SUPFAM" id="SSF53633">
    <property type="entry name" value="Carbamate kinase-like"/>
    <property type="match status" value="1"/>
</dbReference>
<evidence type="ECO:0000256" key="1">
    <source>
        <dbReference type="ARBA" id="ARBA00011066"/>
    </source>
</evidence>
<evidence type="ECO:0000256" key="2">
    <source>
        <dbReference type="ARBA" id="ARBA00022679"/>
    </source>
</evidence>
<dbReference type="InterPro" id="IPR036393">
    <property type="entry name" value="AceGlu_kinase-like_sf"/>
</dbReference>
<dbReference type="CDD" id="cd04235">
    <property type="entry name" value="AAK_CK"/>
    <property type="match status" value="1"/>
</dbReference>
<comment type="similarity">
    <text evidence="1 4">Belongs to the carbamate kinase family.</text>
</comment>
<dbReference type="NCBIfam" id="NF009007">
    <property type="entry name" value="PRK12352.1"/>
    <property type="match status" value="1"/>
</dbReference>
<name>A0A544YQJ9_9ACTN</name>
<dbReference type="PANTHER" id="PTHR30409">
    <property type="entry name" value="CARBAMATE KINASE"/>
    <property type="match status" value="1"/>
</dbReference>
<feature type="domain" description="Aspartate/glutamate/uridylate kinase" evidence="5">
    <location>
        <begin position="5"/>
        <end position="289"/>
    </location>
</feature>
<comment type="caution">
    <text evidence="6">The sequence shown here is derived from an EMBL/GenBank/DDBJ whole genome shotgun (WGS) entry which is preliminary data.</text>
</comment>